<evidence type="ECO:0000313" key="2">
    <source>
        <dbReference type="EMBL" id="CZR50357.1"/>
    </source>
</evidence>
<protein>
    <submittedName>
        <fullName evidence="2">Uncharacterized protein</fullName>
    </submittedName>
</protein>
<name>A0A1L7WC47_9HELO</name>
<dbReference type="EMBL" id="FJOG01000001">
    <property type="protein sequence ID" value="CZR50357.1"/>
    <property type="molecule type" value="Genomic_DNA"/>
</dbReference>
<dbReference type="AlphaFoldDB" id="A0A1L7WC47"/>
<dbReference type="Proteomes" id="UP000184330">
    <property type="component" value="Unassembled WGS sequence"/>
</dbReference>
<feature type="region of interest" description="Disordered" evidence="1">
    <location>
        <begin position="29"/>
        <end position="52"/>
    </location>
</feature>
<keyword evidence="3" id="KW-1185">Reference proteome</keyword>
<evidence type="ECO:0000313" key="3">
    <source>
        <dbReference type="Proteomes" id="UP000184330"/>
    </source>
</evidence>
<reference evidence="2 3" key="1">
    <citation type="submission" date="2016-03" db="EMBL/GenBank/DDBJ databases">
        <authorList>
            <person name="Ploux O."/>
        </authorList>
    </citation>
    <scope>NUCLEOTIDE SEQUENCE [LARGE SCALE GENOMIC DNA]</scope>
    <source>
        <strain evidence="2 3">UAMH 11012</strain>
    </source>
</reference>
<accession>A0A1L7WC47</accession>
<proteinExistence type="predicted"/>
<evidence type="ECO:0000256" key="1">
    <source>
        <dbReference type="SAM" id="MobiDB-lite"/>
    </source>
</evidence>
<gene>
    <name evidence="2" type="ORF">PAC_00229</name>
</gene>
<organism evidence="2 3">
    <name type="scientific">Phialocephala subalpina</name>
    <dbReference type="NCBI Taxonomy" id="576137"/>
    <lineage>
        <taxon>Eukaryota</taxon>
        <taxon>Fungi</taxon>
        <taxon>Dikarya</taxon>
        <taxon>Ascomycota</taxon>
        <taxon>Pezizomycotina</taxon>
        <taxon>Leotiomycetes</taxon>
        <taxon>Helotiales</taxon>
        <taxon>Mollisiaceae</taxon>
        <taxon>Phialocephala</taxon>
        <taxon>Phialocephala fortinii species complex</taxon>
    </lineage>
</organism>
<sequence length="263" mass="28799">MATNSTPASGLPIRSAHAAKADVAINSGDAINSRPTANRGTSTNLPVQPLPRPIPNLGRLTGELVYEIIQYIDDQSIECFLQLENRIVYTGDGILVKAVKGETIKFRVLIEGYMSQGSPRIYGGHYGVYKYLNHRAYSVARSLYWARHPQLPPNYKGLVEHARALGLEFLDVDGSVMRNYLATGLLPPHRIVLRSPPPPPSASSLAYLREHVGLPEQEPIDLTIDIFAKISEMGGTGALALLLPSSKPVRSMVQEDIVQFDCT</sequence>
<feature type="compositionally biased region" description="Polar residues" evidence="1">
    <location>
        <begin position="29"/>
        <end position="46"/>
    </location>
</feature>